<evidence type="ECO:0000256" key="6">
    <source>
        <dbReference type="ARBA" id="ARBA00023136"/>
    </source>
</evidence>
<dbReference type="PIRSF" id="PIRSF004810">
    <property type="entry name" value="ChrA"/>
    <property type="match status" value="1"/>
</dbReference>
<evidence type="ECO:0000313" key="8">
    <source>
        <dbReference type="EMBL" id="GGE40467.1"/>
    </source>
</evidence>
<dbReference type="Pfam" id="PF02417">
    <property type="entry name" value="Chromate_transp"/>
    <property type="match status" value="2"/>
</dbReference>
<reference evidence="8" key="2">
    <citation type="submission" date="2020-09" db="EMBL/GenBank/DDBJ databases">
        <authorList>
            <person name="Sun Q."/>
            <person name="Sedlacek I."/>
        </authorList>
    </citation>
    <scope>NUCLEOTIDE SEQUENCE</scope>
    <source>
        <strain evidence="8">CCM 7684</strain>
    </source>
</reference>
<keyword evidence="3" id="KW-1003">Cell membrane</keyword>
<protein>
    <submittedName>
        <fullName evidence="8">Chromate transporter</fullName>
    </submittedName>
</protein>
<feature type="transmembrane region" description="Helical" evidence="7">
    <location>
        <begin position="232"/>
        <end position="252"/>
    </location>
</feature>
<evidence type="ECO:0000256" key="2">
    <source>
        <dbReference type="ARBA" id="ARBA00005262"/>
    </source>
</evidence>
<evidence type="ECO:0000256" key="7">
    <source>
        <dbReference type="SAM" id="Phobius"/>
    </source>
</evidence>
<feature type="transmembrane region" description="Helical" evidence="7">
    <location>
        <begin position="82"/>
        <end position="105"/>
    </location>
</feature>
<keyword evidence="5 7" id="KW-1133">Transmembrane helix</keyword>
<evidence type="ECO:0000256" key="4">
    <source>
        <dbReference type="ARBA" id="ARBA00022692"/>
    </source>
</evidence>
<dbReference type="GO" id="GO:0005886">
    <property type="term" value="C:plasma membrane"/>
    <property type="evidence" value="ECO:0007669"/>
    <property type="project" value="UniProtKB-SubCell"/>
</dbReference>
<comment type="subcellular location">
    <subcellularLocation>
        <location evidence="1">Cell membrane</location>
        <topology evidence="1">Multi-pass membrane protein</topology>
    </subcellularLocation>
</comment>
<dbReference type="Proteomes" id="UP000602745">
    <property type="component" value="Unassembled WGS sequence"/>
</dbReference>
<proteinExistence type="inferred from homology"/>
<dbReference type="EMBL" id="BMCP01000002">
    <property type="protein sequence ID" value="GGE40467.1"/>
    <property type="molecule type" value="Genomic_DNA"/>
</dbReference>
<feature type="transmembrane region" description="Helical" evidence="7">
    <location>
        <begin position="386"/>
        <end position="407"/>
    </location>
</feature>
<dbReference type="AlphaFoldDB" id="A0A8J2VNG1"/>
<feature type="transmembrane region" description="Helical" evidence="7">
    <location>
        <begin position="413"/>
        <end position="432"/>
    </location>
</feature>
<sequence length="433" mass="45587">MEMPEVRFGEAVRVWARVAALSFGGPAGQIAVMHRILVDEKKWISENRFLHALNYCMLLPGPEAHQLSVYIGWLLNGTRGGLVAGGLFMLPGVLAILALSILYALVGNTDVVSAIFLGLKAAVLAVVLQAVFRIGRRVLNGAFPAAIAALAFIGSAFFGLAFPLVVLIAGLAGALAIRPEPAVLAAADGARRPAPSRSLGILALGLTIWFLPLLVVLLFLGRDHVFMEIGLFFSQMAVVSFGGAYAVLSYVAQVAVDSYGWLTAGEMLDGLALAETTPGPLILVVQFVAFMGALRGGGPLDPMVAAVIGGLLASWVTFVPSFLWIFLGAPYVEALRGNRMLSGALAGVTAAVVGVILNLAFWFALRTWFAERRSLQGYGIEFDMPILSSLDPVALALSLFAMMGLFLTRLGMLPVLGLAALASLLLHMAGVAG</sequence>
<dbReference type="InterPro" id="IPR014047">
    <property type="entry name" value="Chr_Tranpt_l_chain"/>
</dbReference>
<dbReference type="GO" id="GO:0015109">
    <property type="term" value="F:chromate transmembrane transporter activity"/>
    <property type="evidence" value="ECO:0007669"/>
    <property type="project" value="InterPro"/>
</dbReference>
<feature type="transmembrane region" description="Helical" evidence="7">
    <location>
        <begin position="306"/>
        <end position="332"/>
    </location>
</feature>
<feature type="transmembrane region" description="Helical" evidence="7">
    <location>
        <begin position="272"/>
        <end position="294"/>
    </location>
</feature>
<feature type="transmembrane region" description="Helical" evidence="7">
    <location>
        <begin position="197"/>
        <end position="220"/>
    </location>
</feature>
<feature type="transmembrane region" description="Helical" evidence="7">
    <location>
        <begin position="144"/>
        <end position="177"/>
    </location>
</feature>
<dbReference type="PANTHER" id="PTHR33567:SF3">
    <property type="entry name" value="CHROMATE ION TRANSPORTER (EUROFUNG)"/>
    <property type="match status" value="1"/>
</dbReference>
<feature type="transmembrane region" description="Helical" evidence="7">
    <location>
        <begin position="344"/>
        <end position="365"/>
    </location>
</feature>
<evidence type="ECO:0000256" key="3">
    <source>
        <dbReference type="ARBA" id="ARBA00022475"/>
    </source>
</evidence>
<reference evidence="8" key="1">
    <citation type="journal article" date="2014" name="Int. J. Syst. Evol. Microbiol.">
        <title>Complete genome sequence of Corynebacterium casei LMG S-19264T (=DSM 44701T), isolated from a smear-ripened cheese.</title>
        <authorList>
            <consortium name="US DOE Joint Genome Institute (JGI-PGF)"/>
            <person name="Walter F."/>
            <person name="Albersmeier A."/>
            <person name="Kalinowski J."/>
            <person name="Ruckert C."/>
        </authorList>
    </citation>
    <scope>NUCLEOTIDE SEQUENCE</scope>
    <source>
        <strain evidence="8">CCM 7684</strain>
    </source>
</reference>
<gene>
    <name evidence="8" type="ORF">GCM10007276_17240</name>
</gene>
<comment type="caution">
    <text evidence="8">The sequence shown here is derived from an EMBL/GenBank/DDBJ whole genome shotgun (WGS) entry which is preliminary data.</text>
</comment>
<keyword evidence="6 7" id="KW-0472">Membrane</keyword>
<comment type="similarity">
    <text evidence="2">Belongs to the chromate ion transporter (CHR) (TC 2.A.51) family.</text>
</comment>
<feature type="transmembrane region" description="Helical" evidence="7">
    <location>
        <begin position="111"/>
        <end position="132"/>
    </location>
</feature>
<evidence type="ECO:0000313" key="9">
    <source>
        <dbReference type="Proteomes" id="UP000602745"/>
    </source>
</evidence>
<organism evidence="8 9">
    <name type="scientific">Agaricicola taiwanensis</name>
    <dbReference type="NCBI Taxonomy" id="591372"/>
    <lineage>
        <taxon>Bacteria</taxon>
        <taxon>Pseudomonadati</taxon>
        <taxon>Pseudomonadota</taxon>
        <taxon>Alphaproteobacteria</taxon>
        <taxon>Rhodobacterales</taxon>
        <taxon>Paracoccaceae</taxon>
        <taxon>Agaricicola</taxon>
    </lineage>
</organism>
<dbReference type="InterPro" id="IPR003370">
    <property type="entry name" value="Chromate_transpt"/>
</dbReference>
<keyword evidence="9" id="KW-1185">Reference proteome</keyword>
<name>A0A8J2VNG1_9RHOB</name>
<keyword evidence="4 7" id="KW-0812">Transmembrane</keyword>
<evidence type="ECO:0000256" key="1">
    <source>
        <dbReference type="ARBA" id="ARBA00004651"/>
    </source>
</evidence>
<dbReference type="NCBIfam" id="TIGR00937">
    <property type="entry name" value="2A51"/>
    <property type="match status" value="1"/>
</dbReference>
<evidence type="ECO:0000256" key="5">
    <source>
        <dbReference type="ARBA" id="ARBA00022989"/>
    </source>
</evidence>
<dbReference type="PANTHER" id="PTHR33567">
    <property type="entry name" value="CHROMATE ION TRANSPORTER (EUROFUNG)"/>
    <property type="match status" value="1"/>
</dbReference>
<accession>A0A8J2VNG1</accession>